<gene>
    <name evidence="2" type="ORF">ENJ74_03100</name>
</gene>
<dbReference type="Gene3D" id="3.30.2090.10">
    <property type="entry name" value="Multidrug efflux transporter AcrB TolC docking domain, DN and DC subdomains"/>
    <property type="match status" value="1"/>
</dbReference>
<dbReference type="GO" id="GO:0005886">
    <property type="term" value="C:plasma membrane"/>
    <property type="evidence" value="ECO:0007669"/>
    <property type="project" value="TreeGrafter"/>
</dbReference>
<evidence type="ECO:0000313" key="2">
    <source>
        <dbReference type="EMBL" id="HFC03841.1"/>
    </source>
</evidence>
<reference evidence="2" key="1">
    <citation type="journal article" date="2020" name="mSystems">
        <title>Genome- and Community-Level Interaction Insights into Carbon Utilization and Element Cycling Functions of Hydrothermarchaeota in Hydrothermal Sediment.</title>
        <authorList>
            <person name="Zhou Z."/>
            <person name="Liu Y."/>
            <person name="Xu W."/>
            <person name="Pan J."/>
            <person name="Luo Z.H."/>
            <person name="Li M."/>
        </authorList>
    </citation>
    <scope>NUCLEOTIDE SEQUENCE [LARGE SCALE GENOMIC DNA]</scope>
    <source>
        <strain evidence="2">HyVt-513</strain>
    </source>
</reference>
<dbReference type="EMBL" id="DRNO01000209">
    <property type="protein sequence ID" value="HFC03841.1"/>
    <property type="molecule type" value="Genomic_DNA"/>
</dbReference>
<comment type="caution">
    <text evidence="2">The sequence shown here is derived from an EMBL/GenBank/DDBJ whole genome shotgun (WGS) entry which is preliminary data.</text>
</comment>
<keyword evidence="1" id="KW-0472">Membrane</keyword>
<feature type="transmembrane region" description="Helical" evidence="1">
    <location>
        <begin position="228"/>
        <end position="252"/>
    </location>
</feature>
<accession>A0A7V2SLP4</accession>
<dbReference type="Pfam" id="PF00873">
    <property type="entry name" value="ACR_tran"/>
    <property type="match status" value="1"/>
</dbReference>
<dbReference type="Gene3D" id="3.30.70.1440">
    <property type="entry name" value="Multidrug efflux transporter AcrB pore domain"/>
    <property type="match status" value="1"/>
</dbReference>
<dbReference type="InterPro" id="IPR027463">
    <property type="entry name" value="AcrB_DN_DC_subdom"/>
</dbReference>
<dbReference type="PANTHER" id="PTHR32063:SF33">
    <property type="entry name" value="RND SUPERFAMILY EFFLUX PUMP PERMEASE COMPONENT"/>
    <property type="match status" value="1"/>
</dbReference>
<feature type="transmembrane region" description="Helical" evidence="1">
    <location>
        <begin position="176"/>
        <end position="195"/>
    </location>
</feature>
<dbReference type="GO" id="GO:0042910">
    <property type="term" value="F:xenobiotic transmembrane transporter activity"/>
    <property type="evidence" value="ECO:0007669"/>
    <property type="project" value="TreeGrafter"/>
</dbReference>
<evidence type="ECO:0000256" key="1">
    <source>
        <dbReference type="SAM" id="Phobius"/>
    </source>
</evidence>
<sequence length="332" mass="37406">DALAKLEKALRKIPGVEDISDNAKEGPMELKLRVNEYGKELGFDEQNLVAILRGLYLDAEYGKMFDRKGLVRIRLEDPRRDRQVEIGELHLRTPDGQRSVALKEIADFLYKKSMLKLYKEDGERVWTVTARTDKKKVLPSEVMERLRPVIEELRRSGVKVIVKGEEKENRQVKREMSQAAVIALFLIFISLVWMFNSPILPLITISVIPLSILGALLGNWIMGINLTLPGIMGMVGLAGVVVNDALIMLDFVRGSKDYDEMVIRAGMRLRPIFLTSLTTVLGLLTLIFFASGQSLIIQPMAVSLGYGIAWATVLNLIYVPLMYAVIYRVRSS</sequence>
<dbReference type="Proteomes" id="UP000885722">
    <property type="component" value="Unassembled WGS sequence"/>
</dbReference>
<feature type="transmembrane region" description="Helical" evidence="1">
    <location>
        <begin position="304"/>
        <end position="326"/>
    </location>
</feature>
<dbReference type="AlphaFoldDB" id="A0A7V2SLP4"/>
<feature type="transmembrane region" description="Helical" evidence="1">
    <location>
        <begin position="272"/>
        <end position="292"/>
    </location>
</feature>
<dbReference type="PANTHER" id="PTHR32063">
    <property type="match status" value="1"/>
</dbReference>
<proteinExistence type="predicted"/>
<keyword evidence="1" id="KW-0812">Transmembrane</keyword>
<organism evidence="2">
    <name type="scientific">Nitratifractor salsuginis</name>
    <dbReference type="NCBI Taxonomy" id="269261"/>
    <lineage>
        <taxon>Bacteria</taxon>
        <taxon>Pseudomonadati</taxon>
        <taxon>Campylobacterota</taxon>
        <taxon>Epsilonproteobacteria</taxon>
        <taxon>Campylobacterales</taxon>
        <taxon>Sulfurovaceae</taxon>
        <taxon>Nitratifractor</taxon>
    </lineage>
</organism>
<dbReference type="Gene3D" id="1.20.1640.10">
    <property type="entry name" value="Multidrug efflux transporter AcrB transmembrane domain"/>
    <property type="match status" value="1"/>
</dbReference>
<dbReference type="SUPFAM" id="SSF82866">
    <property type="entry name" value="Multidrug efflux transporter AcrB transmembrane domain"/>
    <property type="match status" value="1"/>
</dbReference>
<feature type="non-terminal residue" evidence="2">
    <location>
        <position position="1"/>
    </location>
</feature>
<keyword evidence="1" id="KW-1133">Transmembrane helix</keyword>
<dbReference type="InterPro" id="IPR001036">
    <property type="entry name" value="Acrflvin-R"/>
</dbReference>
<protein>
    <submittedName>
        <fullName evidence="2">Efflux RND transporter permease subunit</fullName>
    </submittedName>
</protein>
<name>A0A7V2SLP4_9BACT</name>